<evidence type="ECO:0000313" key="4">
    <source>
        <dbReference type="Proteomes" id="UP000230108"/>
    </source>
</evidence>
<keyword evidence="2" id="KW-0472">Membrane</keyword>
<reference evidence="4" key="1">
    <citation type="submission" date="2017-09" db="EMBL/GenBank/DDBJ databases">
        <title>Depth-based differentiation of microbial function through sediment-hosted aquifers and enrichment of novel symbionts in the deep terrestrial subsurface.</title>
        <authorList>
            <person name="Probst A.J."/>
            <person name="Ladd B."/>
            <person name="Jarett J.K."/>
            <person name="Geller-Mcgrath D.E."/>
            <person name="Sieber C.M.K."/>
            <person name="Emerson J.B."/>
            <person name="Anantharaman K."/>
            <person name="Thomas B.C."/>
            <person name="Malmstrom R."/>
            <person name="Stieglmeier M."/>
            <person name="Klingl A."/>
            <person name="Woyke T."/>
            <person name="Ryan C.M."/>
            <person name="Banfield J.F."/>
        </authorList>
    </citation>
    <scope>NUCLEOTIDE SEQUENCE [LARGE SCALE GENOMIC DNA]</scope>
</reference>
<evidence type="ECO:0000256" key="1">
    <source>
        <dbReference type="SAM" id="MobiDB-lite"/>
    </source>
</evidence>
<evidence type="ECO:0000313" key="3">
    <source>
        <dbReference type="EMBL" id="PIY68650.1"/>
    </source>
</evidence>
<dbReference type="Pfam" id="PF12666">
    <property type="entry name" value="PrgI"/>
    <property type="match status" value="1"/>
</dbReference>
<keyword evidence="2" id="KW-0812">Transmembrane</keyword>
<sequence length="280" mass="31643">MEQHPIPRQITSFEFKLIGFMTLKQFLYLVIAAPIAYIVYMLFPIPLINILLGIMVMIGGVAFAFVPINDRPLDVWVKNFWRRLNSPTQFFYHKNNPPISIFQNLYFVTDPHKVMAHVESAQMLSKYLAATRQTMQADAKKRAVQQVVQMPTSSLRVSPPARPGSTSAAPSFSVQQVAAPVGTAPLPTGEKKSFFSGTVKNNKHISLPGILIYVRDQRGTPVRLLKTNPHGVFATYNPLPPGEYPFEIKDPKNIYFFDTMKIQINETNPNSIEFISKEML</sequence>
<keyword evidence="2" id="KW-1133">Transmembrane helix</keyword>
<dbReference type="SUPFAM" id="SSF49478">
    <property type="entry name" value="Cna protein B-type domain"/>
    <property type="match status" value="1"/>
</dbReference>
<comment type="caution">
    <text evidence="3">The sequence shown here is derived from an EMBL/GenBank/DDBJ whole genome shotgun (WGS) entry which is preliminary data.</text>
</comment>
<feature type="transmembrane region" description="Helical" evidence="2">
    <location>
        <begin position="49"/>
        <end position="68"/>
    </location>
</feature>
<dbReference type="AlphaFoldDB" id="A0A2M7QCQ3"/>
<feature type="region of interest" description="Disordered" evidence="1">
    <location>
        <begin position="152"/>
        <end position="172"/>
    </location>
</feature>
<dbReference type="Proteomes" id="UP000230108">
    <property type="component" value="Unassembled WGS sequence"/>
</dbReference>
<evidence type="ECO:0000256" key="2">
    <source>
        <dbReference type="SAM" id="Phobius"/>
    </source>
</evidence>
<dbReference type="InterPro" id="IPR024414">
    <property type="entry name" value="Uncharacterised_PrgI"/>
</dbReference>
<protein>
    <recommendedName>
        <fullName evidence="5">PrgI family protein</fullName>
    </recommendedName>
</protein>
<name>A0A2M7QCQ3_9BACT</name>
<feature type="transmembrane region" description="Helical" evidence="2">
    <location>
        <begin position="26"/>
        <end position="43"/>
    </location>
</feature>
<accession>A0A2M7QCQ3</accession>
<evidence type="ECO:0008006" key="5">
    <source>
        <dbReference type="Google" id="ProtNLM"/>
    </source>
</evidence>
<gene>
    <name evidence="3" type="ORF">COY90_04810</name>
</gene>
<proteinExistence type="predicted"/>
<organism evidence="3 4">
    <name type="scientific">Candidatus Roizmanbacteria bacterium CG_4_10_14_0_8_um_filter_39_9</name>
    <dbReference type="NCBI Taxonomy" id="1974829"/>
    <lineage>
        <taxon>Bacteria</taxon>
        <taxon>Candidatus Roizmaniibacteriota</taxon>
    </lineage>
</organism>
<dbReference type="EMBL" id="PFLF01000102">
    <property type="protein sequence ID" value="PIY68650.1"/>
    <property type="molecule type" value="Genomic_DNA"/>
</dbReference>